<comment type="caution">
    <text evidence="6">The sequence shown here is derived from an EMBL/GenBank/DDBJ whole genome shotgun (WGS) entry which is preliminary data.</text>
</comment>
<dbReference type="PROSITE" id="PS50977">
    <property type="entry name" value="HTH_TETR_2"/>
    <property type="match status" value="1"/>
</dbReference>
<gene>
    <name evidence="6" type="ORF">GQF03_02470</name>
</gene>
<keyword evidence="2 4" id="KW-0238">DNA-binding</keyword>
<dbReference type="PANTHER" id="PTHR30055:SF234">
    <property type="entry name" value="HTH-TYPE TRANSCRIPTIONAL REGULATOR BETI"/>
    <property type="match status" value="1"/>
</dbReference>
<dbReference type="EMBL" id="WTVA01000001">
    <property type="protein sequence ID" value="MZR21187.1"/>
    <property type="molecule type" value="Genomic_DNA"/>
</dbReference>
<dbReference type="SUPFAM" id="SSF46689">
    <property type="entry name" value="Homeodomain-like"/>
    <property type="match status" value="1"/>
</dbReference>
<evidence type="ECO:0000256" key="2">
    <source>
        <dbReference type="ARBA" id="ARBA00023125"/>
    </source>
</evidence>
<reference evidence="6 7" key="1">
    <citation type="journal article" date="2014" name="Int. J. Syst. Evol. Microbiol.">
        <title>Sneathiella chungangensis sp. nov., isolated from a marine sand, and emended description of the genus Sneathiella.</title>
        <authorList>
            <person name="Siamphan C."/>
            <person name="Kim H."/>
            <person name="Lee J.S."/>
            <person name="Kim W."/>
        </authorList>
    </citation>
    <scope>NUCLEOTIDE SEQUENCE [LARGE SCALE GENOMIC DNA]</scope>
    <source>
        <strain evidence="6 7">KCTC 32476</strain>
    </source>
</reference>
<dbReference type="Gene3D" id="1.10.357.10">
    <property type="entry name" value="Tetracycline Repressor, domain 2"/>
    <property type="match status" value="1"/>
</dbReference>
<dbReference type="AlphaFoldDB" id="A0A845MDA3"/>
<dbReference type="FunFam" id="1.10.10.60:FF:000141">
    <property type="entry name" value="TetR family transcriptional regulator"/>
    <property type="match status" value="1"/>
</dbReference>
<organism evidence="6 7">
    <name type="scientific">Sneathiella chungangensis</name>
    <dbReference type="NCBI Taxonomy" id="1418234"/>
    <lineage>
        <taxon>Bacteria</taxon>
        <taxon>Pseudomonadati</taxon>
        <taxon>Pseudomonadota</taxon>
        <taxon>Alphaproteobacteria</taxon>
        <taxon>Sneathiellales</taxon>
        <taxon>Sneathiellaceae</taxon>
        <taxon>Sneathiella</taxon>
    </lineage>
</organism>
<name>A0A845MDA3_9PROT</name>
<keyword evidence="1" id="KW-0805">Transcription regulation</keyword>
<dbReference type="InterPro" id="IPR050109">
    <property type="entry name" value="HTH-type_TetR-like_transc_reg"/>
</dbReference>
<keyword evidence="7" id="KW-1185">Reference proteome</keyword>
<feature type="domain" description="HTH tetR-type" evidence="5">
    <location>
        <begin position="24"/>
        <end position="84"/>
    </location>
</feature>
<dbReference type="InterPro" id="IPR001647">
    <property type="entry name" value="HTH_TetR"/>
</dbReference>
<evidence type="ECO:0000256" key="4">
    <source>
        <dbReference type="PROSITE-ProRule" id="PRU00335"/>
    </source>
</evidence>
<dbReference type="RefSeq" id="WP_161337597.1">
    <property type="nucleotide sequence ID" value="NZ_JBHSDG010000003.1"/>
</dbReference>
<dbReference type="OrthoDB" id="7185252at2"/>
<evidence type="ECO:0000313" key="7">
    <source>
        <dbReference type="Proteomes" id="UP000445696"/>
    </source>
</evidence>
<dbReference type="PANTHER" id="PTHR30055">
    <property type="entry name" value="HTH-TYPE TRANSCRIPTIONAL REGULATOR RUTR"/>
    <property type="match status" value="1"/>
</dbReference>
<dbReference type="Proteomes" id="UP000445696">
    <property type="component" value="Unassembled WGS sequence"/>
</dbReference>
<dbReference type="PRINTS" id="PR00455">
    <property type="entry name" value="HTHTETR"/>
</dbReference>
<feature type="DNA-binding region" description="H-T-H motif" evidence="4">
    <location>
        <begin position="47"/>
        <end position="66"/>
    </location>
</feature>
<evidence type="ECO:0000313" key="6">
    <source>
        <dbReference type="EMBL" id="MZR21187.1"/>
    </source>
</evidence>
<evidence type="ECO:0000256" key="1">
    <source>
        <dbReference type="ARBA" id="ARBA00023015"/>
    </source>
</evidence>
<accession>A0A845MDA3</accession>
<keyword evidence="3" id="KW-0804">Transcription</keyword>
<evidence type="ECO:0000259" key="5">
    <source>
        <dbReference type="PROSITE" id="PS50977"/>
    </source>
</evidence>
<dbReference type="GO" id="GO:0003700">
    <property type="term" value="F:DNA-binding transcription factor activity"/>
    <property type="evidence" value="ECO:0007669"/>
    <property type="project" value="TreeGrafter"/>
</dbReference>
<dbReference type="InterPro" id="IPR009057">
    <property type="entry name" value="Homeodomain-like_sf"/>
</dbReference>
<proteinExistence type="predicted"/>
<evidence type="ECO:0000256" key="3">
    <source>
        <dbReference type="ARBA" id="ARBA00023163"/>
    </source>
</evidence>
<sequence>MKNIDENFRKDGSVKKSLKERNRERREKWIVEAASNLFRDRGYQSTRIEDIAEAAEVSPGTVYSYFETKENILLAILLLHRKSIGSRRLRVVDSPPNDLTEAMILYEKERLWHATRYLDRPLWRRIAAAGIMSPWSALGKKSIELDTGPHLERLKIFSILADRGLVPAGFQIERAAEVLRAVSLYVWLKFLREDITTLEDAQDEIEKNVRMILRD</sequence>
<protein>
    <submittedName>
        <fullName evidence="6">TetR family transcriptional regulator</fullName>
    </submittedName>
</protein>
<dbReference type="GO" id="GO:0000976">
    <property type="term" value="F:transcription cis-regulatory region binding"/>
    <property type="evidence" value="ECO:0007669"/>
    <property type="project" value="TreeGrafter"/>
</dbReference>
<dbReference type="Pfam" id="PF00440">
    <property type="entry name" value="TetR_N"/>
    <property type="match status" value="1"/>
</dbReference>